<evidence type="ECO:0000256" key="1">
    <source>
        <dbReference type="ARBA" id="ARBA00004651"/>
    </source>
</evidence>
<dbReference type="OrthoDB" id="9805884at2"/>
<evidence type="ECO:0000256" key="3">
    <source>
        <dbReference type="ARBA" id="ARBA00022475"/>
    </source>
</evidence>
<dbReference type="PROSITE" id="PS50928">
    <property type="entry name" value="ABC_TM1"/>
    <property type="match status" value="1"/>
</dbReference>
<dbReference type="RefSeq" id="WP_084527745.1">
    <property type="nucleotide sequence ID" value="NZ_FQUP01000005.1"/>
</dbReference>
<feature type="transmembrane region" description="Helical" evidence="9">
    <location>
        <begin position="219"/>
        <end position="237"/>
    </location>
</feature>
<protein>
    <submittedName>
        <fullName evidence="11">Peptide/nickel transport system permease protein</fullName>
    </submittedName>
</protein>
<keyword evidence="5" id="KW-0571">Peptide transport</keyword>
<reference evidence="11 12" key="1">
    <citation type="submission" date="2016-11" db="EMBL/GenBank/DDBJ databases">
        <authorList>
            <person name="Jaros S."/>
            <person name="Januszkiewicz K."/>
            <person name="Wedrychowicz H."/>
        </authorList>
    </citation>
    <scope>NUCLEOTIDE SEQUENCE [LARGE SCALE GENOMIC DNA]</scope>
    <source>
        <strain evidence="11 12">DSM 19436</strain>
    </source>
</reference>
<keyword evidence="7 9" id="KW-1133">Transmembrane helix</keyword>
<feature type="transmembrane region" description="Helical" evidence="9">
    <location>
        <begin position="92"/>
        <end position="117"/>
    </location>
</feature>
<proteinExistence type="inferred from homology"/>
<evidence type="ECO:0000256" key="8">
    <source>
        <dbReference type="ARBA" id="ARBA00023136"/>
    </source>
</evidence>
<dbReference type="GO" id="GO:0015833">
    <property type="term" value="P:peptide transport"/>
    <property type="evidence" value="ECO:0007669"/>
    <property type="project" value="UniProtKB-KW"/>
</dbReference>
<evidence type="ECO:0000256" key="6">
    <source>
        <dbReference type="ARBA" id="ARBA00022927"/>
    </source>
</evidence>
<evidence type="ECO:0000256" key="4">
    <source>
        <dbReference type="ARBA" id="ARBA00022692"/>
    </source>
</evidence>
<feature type="transmembrane region" description="Helical" evidence="9">
    <location>
        <begin position="129"/>
        <end position="149"/>
    </location>
</feature>
<dbReference type="Proteomes" id="UP000184485">
    <property type="component" value="Unassembled WGS sequence"/>
</dbReference>
<evidence type="ECO:0000256" key="2">
    <source>
        <dbReference type="ARBA" id="ARBA00022448"/>
    </source>
</evidence>
<dbReference type="InterPro" id="IPR000515">
    <property type="entry name" value="MetI-like"/>
</dbReference>
<comment type="subcellular location">
    <subcellularLocation>
        <location evidence="1 9">Cell membrane</location>
        <topology evidence="1 9">Multi-pass membrane protein</topology>
    </subcellularLocation>
</comment>
<keyword evidence="3" id="KW-1003">Cell membrane</keyword>
<dbReference type="GO" id="GO:0015031">
    <property type="term" value="P:protein transport"/>
    <property type="evidence" value="ECO:0007669"/>
    <property type="project" value="UniProtKB-KW"/>
</dbReference>
<feature type="transmembrane region" description="Helical" evidence="9">
    <location>
        <begin position="257"/>
        <end position="278"/>
    </location>
</feature>
<dbReference type="InterPro" id="IPR035906">
    <property type="entry name" value="MetI-like_sf"/>
</dbReference>
<comment type="similarity">
    <text evidence="9">Belongs to the binding-protein-dependent transport system permease family.</text>
</comment>
<keyword evidence="2 9" id="KW-0813">Transport</keyword>
<evidence type="ECO:0000313" key="11">
    <source>
        <dbReference type="EMBL" id="SHG50945.1"/>
    </source>
</evidence>
<dbReference type="EMBL" id="FQUP01000005">
    <property type="protein sequence ID" value="SHG50945.1"/>
    <property type="molecule type" value="Genomic_DNA"/>
</dbReference>
<gene>
    <name evidence="11" type="ORF">SAMN02745157_4362</name>
</gene>
<dbReference type="AlphaFoldDB" id="A0A1M5KE23"/>
<dbReference type="InterPro" id="IPR025966">
    <property type="entry name" value="OppC_N"/>
</dbReference>
<dbReference type="InterPro" id="IPR050366">
    <property type="entry name" value="BP-dependent_transpt_permease"/>
</dbReference>
<dbReference type="GO" id="GO:0005886">
    <property type="term" value="C:plasma membrane"/>
    <property type="evidence" value="ECO:0007669"/>
    <property type="project" value="UniProtKB-SubCell"/>
</dbReference>
<evidence type="ECO:0000313" key="12">
    <source>
        <dbReference type="Proteomes" id="UP000184485"/>
    </source>
</evidence>
<name>A0A1M5KE23_9HYPH</name>
<feature type="domain" description="ABC transmembrane type-1" evidence="10">
    <location>
        <begin position="90"/>
        <end position="279"/>
    </location>
</feature>
<dbReference type="GO" id="GO:0055085">
    <property type="term" value="P:transmembrane transport"/>
    <property type="evidence" value="ECO:0007669"/>
    <property type="project" value="InterPro"/>
</dbReference>
<dbReference type="PANTHER" id="PTHR43386:SF1">
    <property type="entry name" value="D,D-DIPEPTIDE TRANSPORT SYSTEM PERMEASE PROTEIN DDPC-RELATED"/>
    <property type="match status" value="1"/>
</dbReference>
<sequence length="290" mass="31104">MSEPGSPVLPKRGGSKAVAAYFANPLSIAGLVIVAVIVLFAVFADYLTPFPDHVGPIGDFAAMNTGPGEIYKLGTDTMGRDLFTRIIFGYRLSLIMAVVVLAIATPIGVIVGLVAGYKGGWTDYVLMRLTDVFLAVPPLVLAMAIMGFLEPTLMNGMLAITAMWWPWYARLIYNVTRAEAQEGYVLAAETVGASTAHILFREILPNCWPSILTKMTLDVGFVILMASSLSFLGLGVQPPTPDLGSMVADGAKYMPDAWWLSLWPAIAILLVVLGFNLVGDGLREAFEAEG</sequence>
<evidence type="ECO:0000259" key="10">
    <source>
        <dbReference type="PROSITE" id="PS50928"/>
    </source>
</evidence>
<dbReference type="Gene3D" id="1.10.3720.10">
    <property type="entry name" value="MetI-like"/>
    <property type="match status" value="1"/>
</dbReference>
<evidence type="ECO:0000256" key="5">
    <source>
        <dbReference type="ARBA" id="ARBA00022856"/>
    </source>
</evidence>
<dbReference type="Pfam" id="PF00528">
    <property type="entry name" value="BPD_transp_1"/>
    <property type="match status" value="1"/>
</dbReference>
<dbReference type="PANTHER" id="PTHR43386">
    <property type="entry name" value="OLIGOPEPTIDE TRANSPORT SYSTEM PERMEASE PROTEIN APPC"/>
    <property type="match status" value="1"/>
</dbReference>
<dbReference type="CDD" id="cd06261">
    <property type="entry name" value="TM_PBP2"/>
    <property type="match status" value="1"/>
</dbReference>
<accession>A0A1M5KE23</accession>
<keyword evidence="12" id="KW-1185">Reference proteome</keyword>
<dbReference type="SUPFAM" id="SSF161098">
    <property type="entry name" value="MetI-like"/>
    <property type="match status" value="1"/>
</dbReference>
<keyword evidence="4 9" id="KW-0812">Transmembrane</keyword>
<dbReference type="Pfam" id="PF12911">
    <property type="entry name" value="OppC_N"/>
    <property type="match status" value="1"/>
</dbReference>
<evidence type="ECO:0000256" key="9">
    <source>
        <dbReference type="RuleBase" id="RU363032"/>
    </source>
</evidence>
<organism evidence="11 12">
    <name type="scientific">Kaistia soli DSM 19436</name>
    <dbReference type="NCBI Taxonomy" id="1122133"/>
    <lineage>
        <taxon>Bacteria</taxon>
        <taxon>Pseudomonadati</taxon>
        <taxon>Pseudomonadota</taxon>
        <taxon>Alphaproteobacteria</taxon>
        <taxon>Hyphomicrobiales</taxon>
        <taxon>Kaistiaceae</taxon>
        <taxon>Kaistia</taxon>
    </lineage>
</organism>
<evidence type="ECO:0000256" key="7">
    <source>
        <dbReference type="ARBA" id="ARBA00022989"/>
    </source>
</evidence>
<dbReference type="STRING" id="1122133.SAMN02745157_4362"/>
<keyword evidence="8 9" id="KW-0472">Membrane</keyword>
<feature type="transmembrane region" description="Helical" evidence="9">
    <location>
        <begin position="155"/>
        <end position="173"/>
    </location>
</feature>
<feature type="transmembrane region" description="Helical" evidence="9">
    <location>
        <begin position="21"/>
        <end position="44"/>
    </location>
</feature>
<keyword evidence="6" id="KW-0653">Protein transport</keyword>